<comment type="caution">
    <text evidence="2">The sequence shown here is derived from an EMBL/GenBank/DDBJ whole genome shotgun (WGS) entry which is preliminary data.</text>
</comment>
<name>A0AAV0W4F2_9HEMI</name>
<evidence type="ECO:0000313" key="2">
    <source>
        <dbReference type="EMBL" id="CAI6350657.1"/>
    </source>
</evidence>
<proteinExistence type="predicted"/>
<feature type="region of interest" description="Disordered" evidence="1">
    <location>
        <begin position="1"/>
        <end position="71"/>
    </location>
</feature>
<feature type="compositionally biased region" description="Polar residues" evidence="1">
    <location>
        <begin position="1"/>
        <end position="41"/>
    </location>
</feature>
<accession>A0AAV0W4F2</accession>
<reference evidence="2 3" key="1">
    <citation type="submission" date="2023-01" db="EMBL/GenBank/DDBJ databases">
        <authorList>
            <person name="Whitehead M."/>
        </authorList>
    </citation>
    <scope>NUCLEOTIDE SEQUENCE [LARGE SCALE GENOMIC DNA]</scope>
</reference>
<sequence>MFPSSGTGSSGTQKPTKPIKRSSSTALSPPSVNKNRYSPLSNLNEDDNDDNMSLVTQSDGDEAHQSTEVSQKIPPIYVHNIKDFENFHNSLTKMITDELSITQTKYALKINLSSIDDYRHVTKSFDESEIEYHTYQLPSEKPLSIIIRNLPVSISEESVFKALTDLKFSVTSVTRLQNRSKCPIPIVAVLLSISSKEIYSLNRLLHCVVLVEPRKPTKGIPQCTNCQRFSHTKKFCHLPPRCVKCAGDHHFTQCVKEKDTPPKCVNCEKNHPASYRGCTYYKEISKSKNKFNSKQPVNNKNITYQSTQPIVNNEYHNEPLSNDYVNTKRKTYASAAKSNITTDNDFLKTLLPLINSFVSQLMQKIIESLPVIINSINSNLNVQP</sequence>
<dbReference type="PANTHER" id="PTHR33273">
    <property type="entry name" value="DOMAIN-CONTAINING PROTEIN, PUTATIVE-RELATED"/>
    <property type="match status" value="1"/>
</dbReference>
<dbReference type="AlphaFoldDB" id="A0AAV0W4F2"/>
<keyword evidence="3" id="KW-1185">Reference proteome</keyword>
<dbReference type="Proteomes" id="UP001160148">
    <property type="component" value="Unassembled WGS sequence"/>
</dbReference>
<dbReference type="PANTHER" id="PTHR33273:SF2">
    <property type="entry name" value="ENDONUCLEASE_EXONUCLEASE_PHOSPHATASE DOMAIN-CONTAINING PROTEIN"/>
    <property type="match status" value="1"/>
</dbReference>
<evidence type="ECO:0008006" key="4">
    <source>
        <dbReference type="Google" id="ProtNLM"/>
    </source>
</evidence>
<evidence type="ECO:0000313" key="3">
    <source>
        <dbReference type="Proteomes" id="UP001160148"/>
    </source>
</evidence>
<dbReference type="EMBL" id="CARXXK010000001">
    <property type="protein sequence ID" value="CAI6350657.1"/>
    <property type="molecule type" value="Genomic_DNA"/>
</dbReference>
<gene>
    <name evidence="2" type="ORF">MEUPH1_LOCUS7091</name>
</gene>
<protein>
    <recommendedName>
        <fullName evidence="4">Pre-C2HC domain-containing protein</fullName>
    </recommendedName>
</protein>
<evidence type="ECO:0000256" key="1">
    <source>
        <dbReference type="SAM" id="MobiDB-lite"/>
    </source>
</evidence>
<organism evidence="2 3">
    <name type="scientific">Macrosiphum euphorbiae</name>
    <name type="common">potato aphid</name>
    <dbReference type="NCBI Taxonomy" id="13131"/>
    <lineage>
        <taxon>Eukaryota</taxon>
        <taxon>Metazoa</taxon>
        <taxon>Ecdysozoa</taxon>
        <taxon>Arthropoda</taxon>
        <taxon>Hexapoda</taxon>
        <taxon>Insecta</taxon>
        <taxon>Pterygota</taxon>
        <taxon>Neoptera</taxon>
        <taxon>Paraneoptera</taxon>
        <taxon>Hemiptera</taxon>
        <taxon>Sternorrhyncha</taxon>
        <taxon>Aphidomorpha</taxon>
        <taxon>Aphidoidea</taxon>
        <taxon>Aphididae</taxon>
        <taxon>Macrosiphini</taxon>
        <taxon>Macrosiphum</taxon>
    </lineage>
</organism>